<proteinExistence type="predicted"/>
<evidence type="ECO:0008006" key="3">
    <source>
        <dbReference type="Google" id="ProtNLM"/>
    </source>
</evidence>
<dbReference type="RefSeq" id="WP_184187267.1">
    <property type="nucleotide sequence ID" value="NZ_JACHLE010000001.1"/>
</dbReference>
<evidence type="ECO:0000313" key="2">
    <source>
        <dbReference type="Proteomes" id="UP000592180"/>
    </source>
</evidence>
<name>A0A840KAF3_9FLAO</name>
<protein>
    <recommendedName>
        <fullName evidence="3">Helix-turn-helix protein</fullName>
    </recommendedName>
</protein>
<gene>
    <name evidence="1" type="ORF">HNP38_001631</name>
</gene>
<organism evidence="1 2">
    <name type="scientific">Chryseobacterium defluvii</name>
    <dbReference type="NCBI Taxonomy" id="160396"/>
    <lineage>
        <taxon>Bacteria</taxon>
        <taxon>Pseudomonadati</taxon>
        <taxon>Bacteroidota</taxon>
        <taxon>Flavobacteriia</taxon>
        <taxon>Flavobacteriales</taxon>
        <taxon>Weeksellaceae</taxon>
        <taxon>Chryseobacterium group</taxon>
        <taxon>Chryseobacterium</taxon>
    </lineage>
</organism>
<accession>A0A840KAF3</accession>
<sequence length="110" mass="13262">MAGKIRIRPDYVKIYTEILHKNHPEKFEECRCLLKKKMSNLDIIRLNQKIFGISDQESEIFSRKHRAYDKTAILQILDYQKIYKLNNKQLAAHFKLSRNTIAKWKESFYN</sequence>
<comment type="caution">
    <text evidence="1">The sequence shown here is derived from an EMBL/GenBank/DDBJ whole genome shotgun (WGS) entry which is preliminary data.</text>
</comment>
<dbReference type="Proteomes" id="UP000592180">
    <property type="component" value="Unassembled WGS sequence"/>
</dbReference>
<dbReference type="EMBL" id="JACHLE010000001">
    <property type="protein sequence ID" value="MBB4806359.1"/>
    <property type="molecule type" value="Genomic_DNA"/>
</dbReference>
<keyword evidence="2" id="KW-1185">Reference proteome</keyword>
<evidence type="ECO:0000313" key="1">
    <source>
        <dbReference type="EMBL" id="MBB4806359.1"/>
    </source>
</evidence>
<dbReference type="AlphaFoldDB" id="A0A840KAF3"/>
<reference evidence="1 2" key="1">
    <citation type="submission" date="2020-08" db="EMBL/GenBank/DDBJ databases">
        <title>Functional genomics of gut bacteria from endangered species of beetles.</title>
        <authorList>
            <person name="Carlos-Shanley C."/>
        </authorList>
    </citation>
    <scope>NUCLEOTIDE SEQUENCE [LARGE SCALE GENOMIC DNA]</scope>
    <source>
        <strain evidence="1 2">S00151</strain>
    </source>
</reference>